<dbReference type="EMBL" id="JAGSPC010000001">
    <property type="protein sequence ID" value="MBV7258196.1"/>
    <property type="molecule type" value="Genomic_DNA"/>
</dbReference>
<accession>A0A9X1F0Q3</accession>
<feature type="transmembrane region" description="Helical" evidence="1">
    <location>
        <begin position="26"/>
        <end position="48"/>
    </location>
</feature>
<gene>
    <name evidence="2" type="ORF">KCG46_01255</name>
</gene>
<evidence type="ECO:0000313" key="3">
    <source>
        <dbReference type="Proteomes" id="UP001138681"/>
    </source>
</evidence>
<feature type="transmembrane region" description="Helical" evidence="1">
    <location>
        <begin position="116"/>
        <end position="137"/>
    </location>
</feature>
<dbReference type="Pfam" id="PF10067">
    <property type="entry name" value="DUF2306"/>
    <property type="match status" value="1"/>
</dbReference>
<dbReference type="InterPro" id="IPR018750">
    <property type="entry name" value="DUF2306_membrane"/>
</dbReference>
<proteinExistence type="predicted"/>
<feature type="transmembrane region" description="Helical" evidence="1">
    <location>
        <begin position="93"/>
        <end position="110"/>
    </location>
</feature>
<keyword evidence="1" id="KW-0812">Transmembrane</keyword>
<comment type="caution">
    <text evidence="2">The sequence shown here is derived from an EMBL/GenBank/DDBJ whole genome shotgun (WGS) entry which is preliminary data.</text>
</comment>
<dbReference type="AlphaFoldDB" id="A0A9X1F0Q3"/>
<reference evidence="2" key="1">
    <citation type="submission" date="2021-04" db="EMBL/GenBank/DDBJ databases">
        <authorList>
            <person name="Pira H."/>
            <person name="Risdian C."/>
            <person name="Wink J."/>
        </authorList>
    </citation>
    <scope>NUCLEOTIDE SEQUENCE</scope>
    <source>
        <strain evidence="2">WH158</strain>
    </source>
</reference>
<organism evidence="2 3">
    <name type="scientific">Erythrobacter crassostreae</name>
    <dbReference type="NCBI Taxonomy" id="2828328"/>
    <lineage>
        <taxon>Bacteria</taxon>
        <taxon>Pseudomonadati</taxon>
        <taxon>Pseudomonadota</taxon>
        <taxon>Alphaproteobacteria</taxon>
        <taxon>Sphingomonadales</taxon>
        <taxon>Erythrobacteraceae</taxon>
        <taxon>Erythrobacter/Porphyrobacter group</taxon>
        <taxon>Erythrobacter</taxon>
    </lineage>
</organism>
<keyword evidence="1" id="KW-0472">Membrane</keyword>
<keyword evidence="3" id="KW-1185">Reference proteome</keyword>
<keyword evidence="1" id="KW-1133">Transmembrane helix</keyword>
<protein>
    <submittedName>
        <fullName evidence="2">DUF2306 domain-containing protein</fullName>
    </submittedName>
</protein>
<evidence type="ECO:0000313" key="2">
    <source>
        <dbReference type="EMBL" id="MBV7258196.1"/>
    </source>
</evidence>
<dbReference type="Proteomes" id="UP001138681">
    <property type="component" value="Unassembled WGS sequence"/>
</dbReference>
<evidence type="ECO:0000256" key="1">
    <source>
        <dbReference type="SAM" id="Phobius"/>
    </source>
</evidence>
<feature type="transmembrane region" description="Helical" evidence="1">
    <location>
        <begin position="60"/>
        <end position="81"/>
    </location>
</feature>
<sequence length="178" mass="19424">MLPFSQKSSRKPQKTPAFDISPQMRAIVMLAATTMTLAAFYAVGRGILGYAPDHPNIRHLAVIIHVTTVLPAIPLGGFLLLAPKGTPMHKALGKIWVALMVATALSAIFIRSGENFSFIHIFIPMTLWASYKLIATARRGDMKGHKKEILSLYLGALMIPGVVSFALPGRLMNVWLFG</sequence>
<name>A0A9X1F0Q3_9SPHN</name>
<feature type="transmembrane region" description="Helical" evidence="1">
    <location>
        <begin position="149"/>
        <end position="167"/>
    </location>
</feature>